<dbReference type="AlphaFoldDB" id="A0A078J5T1"/>
<reference evidence="1 2" key="1">
    <citation type="journal article" date="2014" name="Science">
        <title>Plant genetics. Early allopolyploid evolution in the post-Neolithic Brassica napus oilseed genome.</title>
        <authorList>
            <person name="Chalhoub B."/>
            <person name="Denoeud F."/>
            <person name="Liu S."/>
            <person name="Parkin I.A."/>
            <person name="Tang H."/>
            <person name="Wang X."/>
            <person name="Chiquet J."/>
            <person name="Belcram H."/>
            <person name="Tong C."/>
            <person name="Samans B."/>
            <person name="Correa M."/>
            <person name="Da Silva C."/>
            <person name="Just J."/>
            <person name="Falentin C."/>
            <person name="Koh C.S."/>
            <person name="Le Clainche I."/>
            <person name="Bernard M."/>
            <person name="Bento P."/>
            <person name="Noel B."/>
            <person name="Labadie K."/>
            <person name="Alberti A."/>
            <person name="Charles M."/>
            <person name="Arnaud D."/>
            <person name="Guo H."/>
            <person name="Daviaud C."/>
            <person name="Alamery S."/>
            <person name="Jabbari K."/>
            <person name="Zhao M."/>
            <person name="Edger P.P."/>
            <person name="Chelaifa H."/>
            <person name="Tack D."/>
            <person name="Lassalle G."/>
            <person name="Mestiri I."/>
            <person name="Schnel N."/>
            <person name="Le Paslier M.C."/>
            <person name="Fan G."/>
            <person name="Renault V."/>
            <person name="Bayer P.E."/>
            <person name="Golicz A.A."/>
            <person name="Manoli S."/>
            <person name="Lee T.H."/>
            <person name="Thi V.H."/>
            <person name="Chalabi S."/>
            <person name="Hu Q."/>
            <person name="Fan C."/>
            <person name="Tollenaere R."/>
            <person name="Lu Y."/>
            <person name="Battail C."/>
            <person name="Shen J."/>
            <person name="Sidebottom C.H."/>
            <person name="Wang X."/>
            <person name="Canaguier A."/>
            <person name="Chauveau A."/>
            <person name="Berard A."/>
            <person name="Deniot G."/>
            <person name="Guan M."/>
            <person name="Liu Z."/>
            <person name="Sun F."/>
            <person name="Lim Y.P."/>
            <person name="Lyons E."/>
            <person name="Town C.D."/>
            <person name="Bancroft I."/>
            <person name="Wang X."/>
            <person name="Meng J."/>
            <person name="Ma J."/>
            <person name="Pires J.C."/>
            <person name="King G.J."/>
            <person name="Brunel D."/>
            <person name="Delourme R."/>
            <person name="Renard M."/>
            <person name="Aury J.M."/>
            <person name="Adams K.L."/>
            <person name="Batley J."/>
            <person name="Snowdon R.J."/>
            <person name="Tost J."/>
            <person name="Edwards D."/>
            <person name="Zhou Y."/>
            <person name="Hua W."/>
            <person name="Sharpe A.G."/>
            <person name="Paterson A.H."/>
            <person name="Guan C."/>
            <person name="Wincker P."/>
        </authorList>
    </citation>
    <scope>NUCLEOTIDE SEQUENCE [LARGE SCALE GENOMIC DNA]</scope>
    <source>
        <strain evidence="2">cv. Darmor-bzh</strain>
    </source>
</reference>
<dbReference type="EMBL" id="LK034039">
    <property type="protein sequence ID" value="CDY61798.1"/>
    <property type="molecule type" value="Genomic_DNA"/>
</dbReference>
<evidence type="ECO:0000313" key="2">
    <source>
        <dbReference type="Proteomes" id="UP000028999"/>
    </source>
</evidence>
<proteinExistence type="predicted"/>
<name>A0A078J5T1_BRANA</name>
<keyword evidence="2" id="KW-1185">Reference proteome</keyword>
<gene>
    <name evidence="1" type="primary">BnaC02g46150D</name>
    <name evidence="1" type="ORF">GSBRNA2T00034375001</name>
</gene>
<evidence type="ECO:0000313" key="1">
    <source>
        <dbReference type="EMBL" id="CDY61798.1"/>
    </source>
</evidence>
<sequence length="19" mass="2059">MATVTLALPHESETESVMI</sequence>
<dbReference type="PaxDb" id="3708-A0A078J5T1"/>
<dbReference type="Proteomes" id="UP000028999">
    <property type="component" value="Unassembled WGS sequence"/>
</dbReference>
<organism evidence="1 2">
    <name type="scientific">Brassica napus</name>
    <name type="common">Rape</name>
    <dbReference type="NCBI Taxonomy" id="3708"/>
    <lineage>
        <taxon>Eukaryota</taxon>
        <taxon>Viridiplantae</taxon>
        <taxon>Streptophyta</taxon>
        <taxon>Embryophyta</taxon>
        <taxon>Tracheophyta</taxon>
        <taxon>Spermatophyta</taxon>
        <taxon>Magnoliopsida</taxon>
        <taxon>eudicotyledons</taxon>
        <taxon>Gunneridae</taxon>
        <taxon>Pentapetalae</taxon>
        <taxon>rosids</taxon>
        <taxon>malvids</taxon>
        <taxon>Brassicales</taxon>
        <taxon>Brassicaceae</taxon>
        <taxon>Brassiceae</taxon>
        <taxon>Brassica</taxon>
    </lineage>
</organism>
<accession>A0A078J5T1</accession>
<protein>
    <submittedName>
        <fullName evidence="1">BnaC02g46150D protein</fullName>
    </submittedName>
</protein>